<keyword evidence="3" id="KW-1185">Reference proteome</keyword>
<proteinExistence type="predicted"/>
<evidence type="ECO:0000313" key="3">
    <source>
        <dbReference type="Proteomes" id="UP000230750"/>
    </source>
</evidence>
<evidence type="ECO:0000256" key="1">
    <source>
        <dbReference type="SAM" id="MobiDB-lite"/>
    </source>
</evidence>
<dbReference type="AlphaFoldDB" id="A0A2G8KZB7"/>
<accession>A0A2G8KZB7</accession>
<dbReference type="EMBL" id="MRZV01000291">
    <property type="protein sequence ID" value="PIK53338.1"/>
    <property type="molecule type" value="Genomic_DNA"/>
</dbReference>
<feature type="compositionally biased region" description="Low complexity" evidence="1">
    <location>
        <begin position="86"/>
        <end position="95"/>
    </location>
</feature>
<dbReference type="Proteomes" id="UP000230750">
    <property type="component" value="Unassembled WGS sequence"/>
</dbReference>
<evidence type="ECO:0008006" key="4">
    <source>
        <dbReference type="Google" id="ProtNLM"/>
    </source>
</evidence>
<gene>
    <name evidence="2" type="ORF">BSL78_09755</name>
</gene>
<reference evidence="2 3" key="1">
    <citation type="journal article" date="2017" name="PLoS Biol.">
        <title>The sea cucumber genome provides insights into morphological evolution and visceral regeneration.</title>
        <authorList>
            <person name="Zhang X."/>
            <person name="Sun L."/>
            <person name="Yuan J."/>
            <person name="Sun Y."/>
            <person name="Gao Y."/>
            <person name="Zhang L."/>
            <person name="Li S."/>
            <person name="Dai H."/>
            <person name="Hamel J.F."/>
            <person name="Liu C."/>
            <person name="Yu Y."/>
            <person name="Liu S."/>
            <person name="Lin W."/>
            <person name="Guo K."/>
            <person name="Jin S."/>
            <person name="Xu P."/>
            <person name="Storey K.B."/>
            <person name="Huan P."/>
            <person name="Zhang T."/>
            <person name="Zhou Y."/>
            <person name="Zhang J."/>
            <person name="Lin C."/>
            <person name="Li X."/>
            <person name="Xing L."/>
            <person name="Huo D."/>
            <person name="Sun M."/>
            <person name="Wang L."/>
            <person name="Mercier A."/>
            <person name="Li F."/>
            <person name="Yang H."/>
            <person name="Xiang J."/>
        </authorList>
    </citation>
    <scope>NUCLEOTIDE SEQUENCE [LARGE SCALE GENOMIC DNA]</scope>
    <source>
        <strain evidence="2">Shaxun</strain>
        <tissue evidence="2">Muscle</tissue>
    </source>
</reference>
<evidence type="ECO:0000313" key="2">
    <source>
        <dbReference type="EMBL" id="PIK53338.1"/>
    </source>
</evidence>
<sequence length="201" mass="21928">MSHLGMWFTGSMYQQEGDFLCECNLEEGYARVSEDCIGFEGSTTTIPTTTGSTTVAQVTSAEFTTSKMTTEDSSTTQTTLGFEGSTTAMPTTTGSTTVAEVTSAEFTTSKMTTEDSSTTQTTLEPECRNNNTCSRNQLCINSECVCDRQTGYVETENGCQVSKILKVTFAIVEINSQEAIFNDSLTDRTSTFFHVFTESRL</sequence>
<feature type="region of interest" description="Disordered" evidence="1">
    <location>
        <begin position="66"/>
        <end position="95"/>
    </location>
</feature>
<protein>
    <recommendedName>
        <fullName evidence="4">EB domain-containing protein</fullName>
    </recommendedName>
</protein>
<name>A0A2G8KZB7_STIJA</name>
<organism evidence="2 3">
    <name type="scientific">Stichopus japonicus</name>
    <name type="common">Sea cucumber</name>
    <dbReference type="NCBI Taxonomy" id="307972"/>
    <lineage>
        <taxon>Eukaryota</taxon>
        <taxon>Metazoa</taxon>
        <taxon>Echinodermata</taxon>
        <taxon>Eleutherozoa</taxon>
        <taxon>Echinozoa</taxon>
        <taxon>Holothuroidea</taxon>
        <taxon>Aspidochirotacea</taxon>
        <taxon>Aspidochirotida</taxon>
        <taxon>Stichopodidae</taxon>
        <taxon>Apostichopus</taxon>
    </lineage>
</organism>
<comment type="caution">
    <text evidence="2">The sequence shown here is derived from an EMBL/GenBank/DDBJ whole genome shotgun (WGS) entry which is preliminary data.</text>
</comment>